<evidence type="ECO:0000313" key="3">
    <source>
        <dbReference type="Proteomes" id="UP001597227"/>
    </source>
</evidence>
<evidence type="ECO:0000313" key="2">
    <source>
        <dbReference type="EMBL" id="MFD1779382.1"/>
    </source>
</evidence>
<dbReference type="EMBL" id="JBHUEK010000018">
    <property type="protein sequence ID" value="MFD1779382.1"/>
    <property type="molecule type" value="Genomic_DNA"/>
</dbReference>
<comment type="caution">
    <text evidence="2">The sequence shown here is derived from an EMBL/GenBank/DDBJ whole genome shotgun (WGS) entry which is preliminary data.</text>
</comment>
<keyword evidence="3" id="KW-1185">Reference proteome</keyword>
<keyword evidence="1" id="KW-1133">Transmembrane helix</keyword>
<reference evidence="3" key="1">
    <citation type="journal article" date="2019" name="Int. J. Syst. Evol. Microbiol.">
        <title>The Global Catalogue of Microorganisms (GCM) 10K type strain sequencing project: providing services to taxonomists for standard genome sequencing and annotation.</title>
        <authorList>
            <consortium name="The Broad Institute Genomics Platform"/>
            <consortium name="The Broad Institute Genome Sequencing Center for Infectious Disease"/>
            <person name="Wu L."/>
            <person name="Ma J."/>
        </authorList>
    </citation>
    <scope>NUCLEOTIDE SEQUENCE [LARGE SCALE GENOMIC DNA]</scope>
    <source>
        <strain evidence="3">CCUG 15531</strain>
    </source>
</reference>
<sequence length="203" mass="24125">MRKLKFFLNFEKEETWLIEMAKRGFEFVGKSFTYQFRTAEPENVNIKIDYRKFRSKEDFIDYITLFEDCGWKHIAGTKSSGTQYFKKVSESADEDIFSDPDSRAFRYKRLSKMYMTLAICYLPILIGLISQDYFYASALLNPKELYYTPGLWEKAGMDFWGAFLFETPFALFRAIIVFFFPIMVILYLIFSIKADQNFKNTLK</sequence>
<dbReference type="Proteomes" id="UP001597227">
    <property type="component" value="Unassembled WGS sequence"/>
</dbReference>
<name>A0ABW4MMV7_9BACI</name>
<proteinExistence type="predicted"/>
<keyword evidence="1" id="KW-0812">Transmembrane</keyword>
<dbReference type="RefSeq" id="WP_388038489.1">
    <property type="nucleotide sequence ID" value="NZ_JBHUEK010000018.1"/>
</dbReference>
<evidence type="ECO:0000256" key="1">
    <source>
        <dbReference type="SAM" id="Phobius"/>
    </source>
</evidence>
<dbReference type="Pfam" id="PF11193">
    <property type="entry name" value="DUF2812"/>
    <property type="match status" value="1"/>
</dbReference>
<dbReference type="InterPro" id="IPR021359">
    <property type="entry name" value="DUF2812"/>
</dbReference>
<feature type="transmembrane region" description="Helical" evidence="1">
    <location>
        <begin position="113"/>
        <end position="136"/>
    </location>
</feature>
<protein>
    <submittedName>
        <fullName evidence="2">DUF2812 domain-containing protein</fullName>
    </submittedName>
</protein>
<gene>
    <name evidence="2" type="ORF">ACFSFW_11940</name>
</gene>
<feature type="transmembrane region" description="Helical" evidence="1">
    <location>
        <begin position="170"/>
        <end position="190"/>
    </location>
</feature>
<keyword evidence="1" id="KW-0472">Membrane</keyword>
<accession>A0ABW4MMV7</accession>
<organism evidence="2 3">
    <name type="scientific">Fredinandcohnia salidurans</name>
    <dbReference type="NCBI Taxonomy" id="2595041"/>
    <lineage>
        <taxon>Bacteria</taxon>
        <taxon>Bacillati</taxon>
        <taxon>Bacillota</taxon>
        <taxon>Bacilli</taxon>
        <taxon>Bacillales</taxon>
        <taxon>Bacillaceae</taxon>
        <taxon>Fredinandcohnia</taxon>
    </lineage>
</organism>